<proteinExistence type="predicted"/>
<comment type="caution">
    <text evidence="2">The sequence shown here is derived from an EMBL/GenBank/DDBJ whole genome shotgun (WGS) entry which is preliminary data.</text>
</comment>
<reference evidence="2 3" key="1">
    <citation type="journal article" date="2023" name="Plants (Basel)">
        <title>Bridging the Gap: Combining Genomics and Transcriptomics Approaches to Understand Stylosanthes scabra, an Orphan Legume from the Brazilian Caatinga.</title>
        <authorList>
            <person name="Ferreira-Neto J.R.C."/>
            <person name="da Silva M.D."/>
            <person name="Binneck E."/>
            <person name="de Melo N.F."/>
            <person name="da Silva R.H."/>
            <person name="de Melo A.L.T.M."/>
            <person name="Pandolfi V."/>
            <person name="Bustamante F.O."/>
            <person name="Brasileiro-Vidal A.C."/>
            <person name="Benko-Iseppon A.M."/>
        </authorList>
    </citation>
    <scope>NUCLEOTIDE SEQUENCE [LARGE SCALE GENOMIC DNA]</scope>
    <source>
        <tissue evidence="2">Leaves</tissue>
    </source>
</reference>
<keyword evidence="3" id="KW-1185">Reference proteome</keyword>
<sequence length="116" mass="13506">MLLVISELFRWEKDREAIVEYLETRAPYVNTEELKAFFKKRSDREVSNSNIVKAEPSSEVNKPPKKKKHISMKRLRSEENTRKRVIDLTEGTCCEKEIFLMDATRALLVSSGLKDS</sequence>
<name>A0ABU6Z9H4_9FABA</name>
<feature type="compositionally biased region" description="Basic residues" evidence="1">
    <location>
        <begin position="63"/>
        <end position="74"/>
    </location>
</feature>
<organism evidence="2 3">
    <name type="scientific">Stylosanthes scabra</name>
    <dbReference type="NCBI Taxonomy" id="79078"/>
    <lineage>
        <taxon>Eukaryota</taxon>
        <taxon>Viridiplantae</taxon>
        <taxon>Streptophyta</taxon>
        <taxon>Embryophyta</taxon>
        <taxon>Tracheophyta</taxon>
        <taxon>Spermatophyta</taxon>
        <taxon>Magnoliopsida</taxon>
        <taxon>eudicotyledons</taxon>
        <taxon>Gunneridae</taxon>
        <taxon>Pentapetalae</taxon>
        <taxon>rosids</taxon>
        <taxon>fabids</taxon>
        <taxon>Fabales</taxon>
        <taxon>Fabaceae</taxon>
        <taxon>Papilionoideae</taxon>
        <taxon>50 kb inversion clade</taxon>
        <taxon>dalbergioids sensu lato</taxon>
        <taxon>Dalbergieae</taxon>
        <taxon>Pterocarpus clade</taxon>
        <taxon>Stylosanthes</taxon>
    </lineage>
</organism>
<evidence type="ECO:0000256" key="1">
    <source>
        <dbReference type="SAM" id="MobiDB-lite"/>
    </source>
</evidence>
<dbReference type="EMBL" id="JASCZI010271937">
    <property type="protein sequence ID" value="MED6217963.1"/>
    <property type="molecule type" value="Genomic_DNA"/>
</dbReference>
<dbReference type="Proteomes" id="UP001341840">
    <property type="component" value="Unassembled WGS sequence"/>
</dbReference>
<accession>A0ABU6Z9H4</accession>
<gene>
    <name evidence="2" type="ORF">PIB30_022579</name>
</gene>
<evidence type="ECO:0000313" key="2">
    <source>
        <dbReference type="EMBL" id="MED6217963.1"/>
    </source>
</evidence>
<protein>
    <submittedName>
        <fullName evidence="2">Uncharacterized protein</fullName>
    </submittedName>
</protein>
<feature type="region of interest" description="Disordered" evidence="1">
    <location>
        <begin position="42"/>
        <end position="74"/>
    </location>
</feature>
<evidence type="ECO:0000313" key="3">
    <source>
        <dbReference type="Proteomes" id="UP001341840"/>
    </source>
</evidence>